<keyword evidence="2" id="KW-1185">Reference proteome</keyword>
<protein>
    <submittedName>
        <fullName evidence="1">X protein</fullName>
    </submittedName>
</protein>
<evidence type="ECO:0000313" key="2">
    <source>
        <dbReference type="Proteomes" id="UP001157430"/>
    </source>
</evidence>
<accession>A0AA48X997</accession>
<organism evidence="1 2">
    <name type="scientific">Yushu rhabdovirus</name>
    <dbReference type="NCBI Taxonomy" id="3071240"/>
    <lineage>
        <taxon>Viruses</taxon>
        <taxon>Riboviria</taxon>
        <taxon>Orthornavirae</taxon>
        <taxon>Negarnaviricota</taxon>
        <taxon>Haploviricotina</taxon>
        <taxon>Monjiviricetes</taxon>
        <taxon>Mononegavirales</taxon>
        <taxon>Rhabdoviridae</taxon>
        <taxon>Alpharhabdovirinae</taxon>
        <taxon>Sigmavirus</taxon>
        <taxon>Sigmavirus yushu</taxon>
    </lineage>
</organism>
<dbReference type="EMBL" id="MW826525">
    <property type="protein sequence ID" value="QXV86587.1"/>
    <property type="molecule type" value="Genomic_RNA"/>
</dbReference>
<reference evidence="1 2" key="1">
    <citation type="submission" date="2021-02" db="EMBL/GenBank/DDBJ databases">
        <title>RNA virus diversity of birds and small mammals from Qiang-Tibet plateau of China.</title>
        <authorList>
            <person name="Zhu W."/>
            <person name="Yang J."/>
            <person name="Huang Y."/>
            <person name="Lu S."/>
            <person name="Xu J."/>
        </authorList>
    </citation>
    <scope>NUCLEOTIDE SEQUENCE [LARGE SCALE GENOMIC DNA]</scope>
    <source>
        <strain evidence="1">YSN900</strain>
    </source>
</reference>
<name>A0AA48X997_9RHAB</name>
<sequence length="337" mass="38787">MKIHFALIAALGGFLIVQASVLDIQCTSNDLPQEESYDVLTTEYHGWIRLNDPFYVEQTIHLHAVYNQTHNITYSQICEVNDKDFQLPGFIDPYTLNKIHRSVVTRIRGFLLSDQETVNLIPGRKDPEPTSSDEIETIYPTTVRTTTPEVPTAATPPTKRKSMTAFVTMTNVHSMKKRHPDLRRDLDLEDEDDEVPEAYVPPKKKSYLKFVSSRLTSLYKDRPKNVGAATSEESFKKEVLRQRIYRLEKQRDQVALLFSLKVVYMVQDPSPSCLRLKGIKSSLRCFSMHYEEIADSPDYQTAAHYFQELTNLDAKIAAESKLYYSFDRRGNMDDIES</sequence>
<evidence type="ECO:0000313" key="1">
    <source>
        <dbReference type="EMBL" id="QXV86587.1"/>
    </source>
</evidence>
<proteinExistence type="predicted"/>
<dbReference type="Proteomes" id="UP001157430">
    <property type="component" value="Segment"/>
</dbReference>